<keyword evidence="2" id="KW-1185">Reference proteome</keyword>
<dbReference type="OrthoDB" id="4266166at2"/>
<proteinExistence type="predicted"/>
<comment type="caution">
    <text evidence="1">The sequence shown here is derived from an EMBL/GenBank/DDBJ whole genome shotgun (WGS) entry which is preliminary data.</text>
</comment>
<dbReference type="AlphaFoldDB" id="A0A5R9DVC7"/>
<sequence length="61" mass="6740">MNDIPDIQIHGTVYRMSVQTDPRGAVLVAYTKDAETGAVGRTFIRFDLAGVDYLRRRLGAA</sequence>
<name>A0A5R9DVC7_9ACTN</name>
<dbReference type="RefSeq" id="WP_138058536.1">
    <property type="nucleotide sequence ID" value="NZ_VAWE01000006.1"/>
</dbReference>
<dbReference type="EMBL" id="VAWE01000006">
    <property type="protein sequence ID" value="TLQ38623.1"/>
    <property type="molecule type" value="Genomic_DNA"/>
</dbReference>
<evidence type="ECO:0000313" key="2">
    <source>
        <dbReference type="Proteomes" id="UP000305921"/>
    </source>
</evidence>
<reference evidence="1 2" key="1">
    <citation type="submission" date="2019-05" db="EMBL/GenBank/DDBJ databases">
        <title>Streptomyces marianii sp. nov., a novel marine actinomycete from southern coast of India.</title>
        <authorList>
            <person name="Iniyan A.M."/>
            <person name="Wink J."/>
            <person name="Ramprasad E."/>
            <person name="Ramana C.V."/>
            <person name="Bunk B."/>
            <person name="Sproer C."/>
            <person name="Joseph F.-J.R.S."/>
            <person name="Vincent S.G.P."/>
        </authorList>
    </citation>
    <scope>NUCLEOTIDE SEQUENCE [LARGE SCALE GENOMIC DNA]</scope>
    <source>
        <strain evidence="1 2">ICN19</strain>
    </source>
</reference>
<gene>
    <name evidence="1" type="ORF">FEF34_40820</name>
</gene>
<evidence type="ECO:0000313" key="1">
    <source>
        <dbReference type="EMBL" id="TLQ38623.1"/>
    </source>
</evidence>
<protein>
    <submittedName>
        <fullName evidence="1">Uncharacterized protein</fullName>
    </submittedName>
</protein>
<accession>A0A5R9DVC7</accession>
<organism evidence="1 2">
    <name type="scientific">Streptomyces marianii</name>
    <dbReference type="NCBI Taxonomy" id="1817406"/>
    <lineage>
        <taxon>Bacteria</taxon>
        <taxon>Bacillati</taxon>
        <taxon>Actinomycetota</taxon>
        <taxon>Actinomycetes</taxon>
        <taxon>Kitasatosporales</taxon>
        <taxon>Streptomycetaceae</taxon>
        <taxon>Streptomyces</taxon>
    </lineage>
</organism>
<dbReference type="Proteomes" id="UP000305921">
    <property type="component" value="Unassembled WGS sequence"/>
</dbReference>